<dbReference type="Pfam" id="PF13379">
    <property type="entry name" value="NMT1_2"/>
    <property type="match status" value="1"/>
</dbReference>
<dbReference type="Gene3D" id="3.40.190.10">
    <property type="entry name" value="Periplasmic binding protein-like II"/>
    <property type="match status" value="2"/>
</dbReference>
<evidence type="ECO:0000256" key="4">
    <source>
        <dbReference type="SAM" id="SignalP"/>
    </source>
</evidence>
<dbReference type="EMBL" id="JAWMAJ010000094">
    <property type="protein sequence ID" value="MDV7219434.1"/>
    <property type="molecule type" value="Genomic_DNA"/>
</dbReference>
<keyword evidence="6" id="KW-1185">Reference proteome</keyword>
<dbReference type="RefSeq" id="WP_317773360.1">
    <property type="nucleotide sequence ID" value="NZ_JAWMAJ010000094.1"/>
</dbReference>
<comment type="subcellular location">
    <subcellularLocation>
        <location evidence="1">Periplasm</location>
    </subcellularLocation>
</comment>
<protein>
    <submittedName>
        <fullName evidence="5">ABC transporter substrate-binding protein</fullName>
    </submittedName>
</protein>
<proteinExistence type="inferred from homology"/>
<name>A0ABU4FFS6_9ACTN</name>
<evidence type="ECO:0000256" key="3">
    <source>
        <dbReference type="ARBA" id="ARBA00022729"/>
    </source>
</evidence>
<evidence type="ECO:0000256" key="2">
    <source>
        <dbReference type="ARBA" id="ARBA00010742"/>
    </source>
</evidence>
<reference evidence="5 6" key="1">
    <citation type="submission" date="2023-10" db="EMBL/GenBank/DDBJ databases">
        <title>Characterization of rhizosphere-enriched actinobacteria from wheat plants lab-grown on chernevaya soil.</title>
        <authorList>
            <person name="Tikhonova E.N."/>
            <person name="Konopkin A."/>
            <person name="Kravchenko I.K."/>
        </authorList>
    </citation>
    <scope>NUCLEOTIDE SEQUENCE [LARGE SCALE GENOMIC DNA]</scope>
    <source>
        <strain evidence="5 6">RR29</strain>
    </source>
</reference>
<evidence type="ECO:0000313" key="6">
    <source>
        <dbReference type="Proteomes" id="UP001187346"/>
    </source>
</evidence>
<dbReference type="SUPFAM" id="SSF53850">
    <property type="entry name" value="Periplasmic binding protein-like II"/>
    <property type="match status" value="1"/>
</dbReference>
<dbReference type="PANTHER" id="PTHR30024">
    <property type="entry name" value="ALIPHATIC SULFONATES-BINDING PROTEIN-RELATED"/>
    <property type="match status" value="1"/>
</dbReference>
<dbReference type="PANTHER" id="PTHR30024:SF47">
    <property type="entry name" value="TAURINE-BINDING PERIPLASMIC PROTEIN"/>
    <property type="match status" value="1"/>
</dbReference>
<evidence type="ECO:0000256" key="1">
    <source>
        <dbReference type="ARBA" id="ARBA00004418"/>
    </source>
</evidence>
<organism evidence="5 6">
    <name type="scientific">Streptomyces prunicolor</name>
    <dbReference type="NCBI Taxonomy" id="67348"/>
    <lineage>
        <taxon>Bacteria</taxon>
        <taxon>Bacillati</taxon>
        <taxon>Actinomycetota</taxon>
        <taxon>Actinomycetes</taxon>
        <taxon>Kitasatosporales</taxon>
        <taxon>Streptomycetaceae</taxon>
        <taxon>Streptomyces</taxon>
    </lineage>
</organism>
<comment type="similarity">
    <text evidence="2">Belongs to the bacterial solute-binding protein SsuA/TauA family.</text>
</comment>
<sequence>METRSTTRHPFARPAALAVVLLTLTACGAGTTDSAAGSGSGKNAAGPTIRIGVGIDASYAPFFLADAKGLWAKHGVNVQLVQFGQGSEGVNNLVAGQVQMSGNSDTTTISMLPQDPDLRSLLVYEQSGKYLKVVLGPKVKSPSRIRKMAVAPGLSELAATRFLESKNIDPKSVKFITADPPEIPALMQKGDVDAYVLWEPWPTKGVAQGGRILENTGAYGLSYSQWLLTSAAWLKANPDTATKVAETLEEAARLTESDPKAAAEATEKAVKVPAAQTLTAIKEIDFGTRDFTDTDLKGYADTAKFFVDTGKVKAQPDVTTAVQRGWFTQHLKGTP</sequence>
<dbReference type="PROSITE" id="PS51257">
    <property type="entry name" value="PROKAR_LIPOPROTEIN"/>
    <property type="match status" value="1"/>
</dbReference>
<feature type="chain" id="PRO_5047140729" evidence="4">
    <location>
        <begin position="29"/>
        <end position="335"/>
    </location>
</feature>
<feature type="signal peptide" evidence="4">
    <location>
        <begin position="1"/>
        <end position="28"/>
    </location>
</feature>
<gene>
    <name evidence="5" type="ORF">R5A26_26200</name>
</gene>
<comment type="caution">
    <text evidence="5">The sequence shown here is derived from an EMBL/GenBank/DDBJ whole genome shotgun (WGS) entry which is preliminary data.</text>
</comment>
<keyword evidence="3 4" id="KW-0732">Signal</keyword>
<accession>A0ABU4FFS6</accession>
<evidence type="ECO:0000313" key="5">
    <source>
        <dbReference type="EMBL" id="MDV7219434.1"/>
    </source>
</evidence>
<dbReference type="Proteomes" id="UP001187346">
    <property type="component" value="Unassembled WGS sequence"/>
</dbReference>